<evidence type="ECO:0000256" key="9">
    <source>
        <dbReference type="ARBA" id="ARBA00023002"/>
    </source>
</evidence>
<dbReference type="SUPFAM" id="SSF54862">
    <property type="entry name" value="4Fe-4S ferredoxins"/>
    <property type="match status" value="1"/>
</dbReference>
<dbReference type="GO" id="GO:0051539">
    <property type="term" value="F:4 iron, 4 sulfur cluster binding"/>
    <property type="evidence" value="ECO:0007669"/>
    <property type="project" value="UniProtKB-UniRule"/>
</dbReference>
<comment type="cofactor">
    <cofactor evidence="14 15">
        <name>[4Fe-4S] cluster</name>
        <dbReference type="ChEBI" id="CHEBI:49883"/>
    </cofactor>
    <text evidence="14 15">Binds 2 [4Fe-4S] clusters. In this family the first cluster has a non-standard and varying [4Fe-4S] binding motif CX(2)CX(2)CX(4-5)CP.</text>
</comment>
<evidence type="ECO:0000256" key="5">
    <source>
        <dbReference type="ARBA" id="ARBA00022448"/>
    </source>
</evidence>
<evidence type="ECO:0000313" key="17">
    <source>
        <dbReference type="Proteomes" id="UP000777265"/>
    </source>
</evidence>
<dbReference type="PANTHER" id="PTHR43710:SF5">
    <property type="entry name" value="INDOLEPYRUVATE FERREDOXIN OXIDOREDUCTASE ALPHA SUBUNIT"/>
    <property type="match status" value="1"/>
</dbReference>
<keyword evidence="9 14" id="KW-0560">Oxidoreductase</keyword>
<feature type="binding site" evidence="15">
    <location>
        <position position="589"/>
    </location>
    <ligand>
        <name>[4Fe-4S] cluster</name>
        <dbReference type="ChEBI" id="CHEBI:49883"/>
        <label>2</label>
    </ligand>
</feature>
<evidence type="ECO:0000256" key="8">
    <source>
        <dbReference type="ARBA" id="ARBA00022982"/>
    </source>
</evidence>
<reference evidence="16" key="1">
    <citation type="journal article" date="2020" name="Biotechnol. Biofuels">
        <title>New insights from the biogas microbiome by comprehensive genome-resolved metagenomics of nearly 1600 species originating from multiple anaerobic digesters.</title>
        <authorList>
            <person name="Campanaro S."/>
            <person name="Treu L."/>
            <person name="Rodriguez-R L.M."/>
            <person name="Kovalovszki A."/>
            <person name="Ziels R.M."/>
            <person name="Maus I."/>
            <person name="Zhu X."/>
            <person name="Kougias P.G."/>
            <person name="Basile A."/>
            <person name="Luo G."/>
            <person name="Schluter A."/>
            <person name="Konstantinidis K.T."/>
            <person name="Angelidaki I."/>
        </authorList>
    </citation>
    <scope>NUCLEOTIDE SEQUENCE</scope>
    <source>
        <strain evidence="16">AS06rmzACSIP_7</strain>
    </source>
</reference>
<dbReference type="AlphaFoldDB" id="A0A351U6P0"/>
<evidence type="ECO:0000256" key="10">
    <source>
        <dbReference type="ARBA" id="ARBA00023004"/>
    </source>
</evidence>
<keyword evidence="11 14" id="KW-0411">Iron-sulfur</keyword>
<dbReference type="PROSITE" id="PS51379">
    <property type="entry name" value="4FE4S_FER_2"/>
    <property type="match status" value="2"/>
</dbReference>
<dbReference type="Gene3D" id="3.40.50.970">
    <property type="match status" value="2"/>
</dbReference>
<dbReference type="Pfam" id="PF12838">
    <property type="entry name" value="Fer4_7"/>
    <property type="match status" value="1"/>
</dbReference>
<dbReference type="InterPro" id="IPR002880">
    <property type="entry name" value="Pyrv_Fd/Flavodoxin_OxRdtase_N"/>
</dbReference>
<dbReference type="CDD" id="cd07034">
    <property type="entry name" value="TPP_PYR_PFOR_IOR-alpha_like"/>
    <property type="match status" value="1"/>
</dbReference>
<gene>
    <name evidence="16" type="primary">iorA</name>
    <name evidence="16" type="ORF">GXY80_01700</name>
</gene>
<keyword evidence="10 14" id="KW-0408">Iron</keyword>
<dbReference type="GO" id="GO:0044281">
    <property type="term" value="P:small molecule metabolic process"/>
    <property type="evidence" value="ECO:0007669"/>
    <property type="project" value="UniProtKB-ARBA"/>
</dbReference>
<evidence type="ECO:0000256" key="12">
    <source>
        <dbReference type="ARBA" id="ARBA00030514"/>
    </source>
</evidence>
<dbReference type="Pfam" id="PF01855">
    <property type="entry name" value="POR_N"/>
    <property type="match status" value="1"/>
</dbReference>
<dbReference type="InterPro" id="IPR029061">
    <property type="entry name" value="THDP-binding"/>
</dbReference>
<evidence type="ECO:0000256" key="13">
    <source>
        <dbReference type="ARBA" id="ARBA00048332"/>
    </source>
</evidence>
<dbReference type="STRING" id="909663.GCA_000512235_02711"/>
<accession>A0A351U6P0</accession>
<evidence type="ECO:0000256" key="6">
    <source>
        <dbReference type="ARBA" id="ARBA00022485"/>
    </source>
</evidence>
<keyword evidence="5 14" id="KW-0813">Transport</keyword>
<dbReference type="InterPro" id="IPR009014">
    <property type="entry name" value="Transketo_C/PFOR_II"/>
</dbReference>
<evidence type="ECO:0000256" key="4">
    <source>
        <dbReference type="ARBA" id="ARBA00017710"/>
    </source>
</evidence>
<evidence type="ECO:0000256" key="1">
    <source>
        <dbReference type="ARBA" id="ARBA00002995"/>
    </source>
</evidence>
<feature type="binding site" evidence="15">
    <location>
        <position position="593"/>
    </location>
    <ligand>
        <name>[4Fe-4S] cluster</name>
        <dbReference type="ChEBI" id="CHEBI:49883"/>
        <label>1</label>
    </ligand>
</feature>
<dbReference type="GO" id="GO:0030976">
    <property type="term" value="F:thiamine pyrophosphate binding"/>
    <property type="evidence" value="ECO:0007669"/>
    <property type="project" value="InterPro"/>
</dbReference>
<feature type="binding site" evidence="15">
    <location>
        <position position="586"/>
    </location>
    <ligand>
        <name>[4Fe-4S] cluster</name>
        <dbReference type="ChEBI" id="CHEBI:49883"/>
        <label>2</label>
    </ligand>
</feature>
<evidence type="ECO:0000256" key="14">
    <source>
        <dbReference type="PIRNR" id="PIRNR006439"/>
    </source>
</evidence>
<dbReference type="SUPFAM" id="SSF52518">
    <property type="entry name" value="Thiamin diphosphate-binding fold (THDP-binding)"/>
    <property type="match status" value="2"/>
</dbReference>
<dbReference type="PIRSF" id="PIRSF006439">
    <property type="entry name" value="Indolepyruvate_ferr_oxidored"/>
    <property type="match status" value="1"/>
</dbReference>
<evidence type="ECO:0000256" key="7">
    <source>
        <dbReference type="ARBA" id="ARBA00022723"/>
    </source>
</evidence>
<dbReference type="PANTHER" id="PTHR43710">
    <property type="entry name" value="2-HYDROXYACYL-COA LYASE"/>
    <property type="match status" value="1"/>
</dbReference>
<dbReference type="GO" id="GO:0046872">
    <property type="term" value="F:metal ion binding"/>
    <property type="evidence" value="ECO:0007669"/>
    <property type="project" value="UniProtKB-UniRule"/>
</dbReference>
<dbReference type="FunFam" id="3.40.50.970:FF:000039">
    <property type="entry name" value="Indolepyruvate oxidoreductase subunit IorA"/>
    <property type="match status" value="1"/>
</dbReference>
<dbReference type="SUPFAM" id="SSF52922">
    <property type="entry name" value="TK C-terminal domain-like"/>
    <property type="match status" value="1"/>
</dbReference>
<feature type="binding site" evidence="15">
    <location>
        <position position="554"/>
    </location>
    <ligand>
        <name>[4Fe-4S] cluster</name>
        <dbReference type="ChEBI" id="CHEBI:49883"/>
        <label>2</label>
    </ligand>
</feature>
<dbReference type="CDD" id="cd02008">
    <property type="entry name" value="TPP_IOR_alpha"/>
    <property type="match status" value="1"/>
</dbReference>
<evidence type="ECO:0000256" key="15">
    <source>
        <dbReference type="PIRSR" id="PIRSR006439-50"/>
    </source>
</evidence>
<dbReference type="EMBL" id="JAAYEE010000028">
    <property type="protein sequence ID" value="NLW34185.1"/>
    <property type="molecule type" value="Genomic_DNA"/>
</dbReference>
<dbReference type="InterPro" id="IPR017721">
    <property type="entry name" value="IorA"/>
</dbReference>
<comment type="subunit">
    <text evidence="2">Heterodimer of the IorA and IorB subunits.</text>
</comment>
<dbReference type="InterPro" id="IPR045025">
    <property type="entry name" value="HACL1-like"/>
</dbReference>
<dbReference type="InterPro" id="IPR017896">
    <property type="entry name" value="4Fe4S_Fe-S-bd"/>
</dbReference>
<dbReference type="InterPro" id="IPR011766">
    <property type="entry name" value="TPP_enzyme_TPP-bd"/>
</dbReference>
<dbReference type="GO" id="GO:0043805">
    <property type="term" value="F:indolepyruvate ferredoxin oxidoreductase activity"/>
    <property type="evidence" value="ECO:0007669"/>
    <property type="project" value="UniProtKB-UniRule"/>
</dbReference>
<sequence>MKREIMQGNAAIARGAWEAGVKVAAAYPGTPSSEILQDVADTYPEIYAEWSPNEMVAMQVASGASIAGARSMVSMKHVGMNVAADAFMTLSYTGIKGGMVIIVADDPNVHSSQNEQDSRNWARFGKAPMLEPADAQECKDFTKIALDISEQFDTPVFLRTETRVAHADSPVTLEDRAESNIPLGLDLKEAAKYVMVPANVRVRRKAVEEKMKKLEEYANTFKYNVMEMNDTSVGVIASSAAYLYTKEVFPEWSYLKLGMVWPLPKKLIAEFAGKVKKLVIVEELDPFFETEIRAMGINVWHGKDVIPNMYELSPEIVEASLAGKEYKAPKIRVKPEDLPRRPPNLCAGCSHRPLFYALKKLGAFVFGDIGCYTLAFAPPLQALHTTVCMGAGGGQAHGAMKVLGKEGIGKVCAVLGDSTFLHSGLAPLMNAVYNKGNSTTIVLDNRITGMTGHQEHAGSGFTVRQEPTNMVDYEEIGKALGVKSIRKINPYDIKGTMEILKEEMEKDEPSLILCKDSPCMLLRRAKPLERFKNPVYAIDMDKCRGCKLCLEINCPAVSWREGAGQSADGHKRKGTVYINPDQCVGCEVCAQICKYDAIVPGKK</sequence>
<feature type="binding site" evidence="15">
    <location>
        <position position="543"/>
    </location>
    <ligand>
        <name>[4Fe-4S] cluster</name>
        <dbReference type="ChEBI" id="CHEBI:49883"/>
        <label>1</label>
    </ligand>
</feature>
<comment type="catalytic activity">
    <reaction evidence="13 14">
        <text>indole-3-pyruvate + 2 oxidized [2Fe-2S]-[ferredoxin] + CoA = (indol-3-yl)acetyl-CoA + 2 reduced [2Fe-2S]-[ferredoxin] + CO2 + H(+)</text>
        <dbReference type="Rhea" id="RHEA:12645"/>
        <dbReference type="Rhea" id="RHEA-COMP:10000"/>
        <dbReference type="Rhea" id="RHEA-COMP:10001"/>
        <dbReference type="ChEBI" id="CHEBI:15378"/>
        <dbReference type="ChEBI" id="CHEBI:16526"/>
        <dbReference type="ChEBI" id="CHEBI:17640"/>
        <dbReference type="ChEBI" id="CHEBI:33737"/>
        <dbReference type="ChEBI" id="CHEBI:33738"/>
        <dbReference type="ChEBI" id="CHEBI:57271"/>
        <dbReference type="ChEBI" id="CHEBI:57287"/>
        <dbReference type="EC" id="1.2.7.8"/>
    </reaction>
</comment>
<dbReference type="NCBIfam" id="TIGR03336">
    <property type="entry name" value="IOR_alpha"/>
    <property type="match status" value="1"/>
</dbReference>
<evidence type="ECO:0000313" key="16">
    <source>
        <dbReference type="EMBL" id="NLW34185.1"/>
    </source>
</evidence>
<feature type="binding site" evidence="15">
    <location>
        <position position="546"/>
    </location>
    <ligand>
        <name>[4Fe-4S] cluster</name>
        <dbReference type="ChEBI" id="CHEBI:49883"/>
        <label>1</label>
    </ligand>
</feature>
<keyword evidence="7 14" id="KW-0479">Metal-binding</keyword>
<name>A0A351U6P0_9BACT</name>
<evidence type="ECO:0000256" key="2">
    <source>
        <dbReference type="ARBA" id="ARBA00011238"/>
    </source>
</evidence>
<dbReference type="EC" id="1.2.7.8" evidence="3 14"/>
<organism evidence="16 17">
    <name type="scientific">Syntrophorhabdus aromaticivorans</name>
    <dbReference type="NCBI Taxonomy" id="328301"/>
    <lineage>
        <taxon>Bacteria</taxon>
        <taxon>Pseudomonadati</taxon>
        <taxon>Thermodesulfobacteriota</taxon>
        <taxon>Syntrophorhabdia</taxon>
        <taxon>Syntrophorhabdales</taxon>
        <taxon>Syntrophorhabdaceae</taxon>
        <taxon>Syntrophorhabdus</taxon>
    </lineage>
</organism>
<reference evidence="16" key="2">
    <citation type="submission" date="2020-01" db="EMBL/GenBank/DDBJ databases">
        <authorList>
            <person name="Campanaro S."/>
        </authorList>
    </citation>
    <scope>NUCLEOTIDE SEQUENCE</scope>
    <source>
        <strain evidence="16">AS06rmzACSIP_7</strain>
    </source>
</reference>
<evidence type="ECO:0000256" key="11">
    <source>
        <dbReference type="ARBA" id="ARBA00023014"/>
    </source>
</evidence>
<feature type="binding site" evidence="15">
    <location>
        <position position="549"/>
    </location>
    <ligand>
        <name>[4Fe-4S] cluster</name>
        <dbReference type="ChEBI" id="CHEBI:49883"/>
        <label>1</label>
    </ligand>
</feature>
<comment type="caution">
    <text evidence="16">The sequence shown here is derived from an EMBL/GenBank/DDBJ whole genome shotgun (WGS) entry which is preliminary data.</text>
</comment>
<dbReference type="Pfam" id="PF02775">
    <property type="entry name" value="TPP_enzyme_C"/>
    <property type="match status" value="1"/>
</dbReference>
<protein>
    <recommendedName>
        <fullName evidence="4 14">Indolepyruvate oxidoreductase subunit IorA</fullName>
        <shortName evidence="14">IOR</shortName>
        <ecNumber evidence="3 14">1.2.7.8</ecNumber>
    </recommendedName>
    <alternativeName>
        <fullName evidence="12 14">Indolepyruvate ferredoxin oxidoreductase subunit alpha</fullName>
    </alternativeName>
</protein>
<comment type="function">
    <text evidence="1 14">Catalyzes the ferredoxin-dependent oxidative decarboxylation of arylpyruvates.</text>
</comment>
<feature type="binding site" evidence="15">
    <location>
        <position position="583"/>
    </location>
    <ligand>
        <name>[4Fe-4S] cluster</name>
        <dbReference type="ChEBI" id="CHEBI:49883"/>
        <label>2</label>
    </ligand>
</feature>
<dbReference type="Gene3D" id="3.30.70.20">
    <property type="match status" value="1"/>
</dbReference>
<keyword evidence="6 14" id="KW-0004">4Fe-4S</keyword>
<dbReference type="Proteomes" id="UP000777265">
    <property type="component" value="Unassembled WGS sequence"/>
</dbReference>
<keyword evidence="8 14" id="KW-0249">Electron transport</keyword>
<evidence type="ECO:0000256" key="3">
    <source>
        <dbReference type="ARBA" id="ARBA00012812"/>
    </source>
</evidence>
<proteinExistence type="predicted"/>